<protein>
    <submittedName>
        <fullName evidence="1">Uncharacterized protein</fullName>
    </submittedName>
</protein>
<evidence type="ECO:0000313" key="1">
    <source>
        <dbReference type="EMBL" id="EPR86721.1"/>
    </source>
</evidence>
<name>S7WU90_ACIJU</name>
<evidence type="ECO:0000313" key="2">
    <source>
        <dbReference type="Proteomes" id="UP000018420"/>
    </source>
</evidence>
<reference evidence="1 2" key="1">
    <citation type="submission" date="2013-05" db="EMBL/GenBank/DDBJ databases">
        <title>Genome assembly of Acinetobacter junii MTCC 11364.</title>
        <authorList>
            <person name="Khatri I."/>
            <person name="Singh N.K."/>
            <person name="Subramanian S."/>
            <person name="Mayilraj S."/>
        </authorList>
    </citation>
    <scope>NUCLEOTIDE SEQUENCE [LARGE SCALE GENOMIC DNA]</scope>
    <source>
        <strain evidence="1 2">MTCC 11364</strain>
    </source>
</reference>
<dbReference type="AlphaFoldDB" id="S7WU90"/>
<comment type="caution">
    <text evidence="1">The sequence shown here is derived from an EMBL/GenBank/DDBJ whole genome shotgun (WGS) entry which is preliminary data.</text>
</comment>
<dbReference type="EMBL" id="ASYZ01000039">
    <property type="protein sequence ID" value="EPR86721.1"/>
    <property type="molecule type" value="Genomic_DNA"/>
</dbReference>
<dbReference type="Proteomes" id="UP000018420">
    <property type="component" value="Unassembled WGS sequence"/>
</dbReference>
<proteinExistence type="predicted"/>
<accession>S7WU90</accession>
<dbReference type="PATRIC" id="fig|1330047.3.peg.843"/>
<organism evidence="1 2">
    <name type="scientific">Acinetobacter junii CIP 107470 = MTCC 11364</name>
    <dbReference type="NCBI Taxonomy" id="1217666"/>
    <lineage>
        <taxon>Bacteria</taxon>
        <taxon>Pseudomonadati</taxon>
        <taxon>Pseudomonadota</taxon>
        <taxon>Gammaproteobacteria</taxon>
        <taxon>Moraxellales</taxon>
        <taxon>Moraxellaceae</taxon>
        <taxon>Acinetobacter</taxon>
    </lineage>
</organism>
<gene>
    <name evidence="1" type="ORF">L292_2219</name>
</gene>
<sequence length="37" mass="4363">MVLFLFSCIKTIKNKGFIFFMLYIYLDRRIQAASATV</sequence>